<dbReference type="Proteomes" id="UP001056436">
    <property type="component" value="Unassembled WGS sequence"/>
</dbReference>
<dbReference type="AlphaFoldDB" id="A0A9Q0B270"/>
<dbReference type="EMBL" id="SDAQ01000062">
    <property type="protein sequence ID" value="KAI3545260.1"/>
    <property type="molecule type" value="Genomic_DNA"/>
</dbReference>
<evidence type="ECO:0000256" key="1">
    <source>
        <dbReference type="SAM" id="SignalP"/>
    </source>
</evidence>
<evidence type="ECO:0000313" key="3">
    <source>
        <dbReference type="Proteomes" id="UP001056436"/>
    </source>
</evidence>
<keyword evidence="1" id="KW-0732">Signal</keyword>
<feature type="signal peptide" evidence="1">
    <location>
        <begin position="1"/>
        <end position="19"/>
    </location>
</feature>
<feature type="chain" id="PRO_5040224818" evidence="1">
    <location>
        <begin position="20"/>
        <end position="45"/>
    </location>
</feature>
<proteinExistence type="predicted"/>
<protein>
    <submittedName>
        <fullName evidence="2">Uncharacterized protein</fullName>
    </submittedName>
</protein>
<sequence length="45" mass="4931">MRYSLETIFTFVLLGSTTASSGPLRLSHITYPSNVGCGEVNVFYT</sequence>
<evidence type="ECO:0000313" key="2">
    <source>
        <dbReference type="EMBL" id="KAI3545260.1"/>
    </source>
</evidence>
<keyword evidence="3" id="KW-1185">Reference proteome</keyword>
<organism evidence="2 3">
    <name type="scientific">Colletotrichum abscissum</name>
    <dbReference type="NCBI Taxonomy" id="1671311"/>
    <lineage>
        <taxon>Eukaryota</taxon>
        <taxon>Fungi</taxon>
        <taxon>Dikarya</taxon>
        <taxon>Ascomycota</taxon>
        <taxon>Pezizomycotina</taxon>
        <taxon>Sordariomycetes</taxon>
        <taxon>Hypocreomycetidae</taxon>
        <taxon>Glomerellales</taxon>
        <taxon>Glomerellaceae</taxon>
        <taxon>Colletotrichum</taxon>
        <taxon>Colletotrichum acutatum species complex</taxon>
    </lineage>
</organism>
<comment type="caution">
    <text evidence="2">The sequence shown here is derived from an EMBL/GenBank/DDBJ whole genome shotgun (WGS) entry which is preliminary data.</text>
</comment>
<reference evidence="2" key="1">
    <citation type="submission" date="2019-01" db="EMBL/GenBank/DDBJ databases">
        <title>Colletotrichum abscissum LGMF1257.</title>
        <authorList>
            <person name="Baroncelli R."/>
        </authorList>
    </citation>
    <scope>NUCLEOTIDE SEQUENCE</scope>
    <source>
        <strain evidence="2">Ca142</strain>
    </source>
</reference>
<name>A0A9Q0B270_9PEZI</name>
<accession>A0A9Q0B270</accession>
<gene>
    <name evidence="2" type="ORF">CABS02_09380</name>
</gene>